<accession>A0A838XU73</accession>
<dbReference type="PANTHER" id="PTHR44757:SF2">
    <property type="entry name" value="BIOFILM ARCHITECTURE MAINTENANCE PROTEIN MBAA"/>
    <property type="match status" value="1"/>
</dbReference>
<dbReference type="Proteomes" id="UP000559404">
    <property type="component" value="Unassembled WGS sequence"/>
</dbReference>
<dbReference type="NCBIfam" id="TIGR00254">
    <property type="entry name" value="GGDEF"/>
    <property type="match status" value="1"/>
</dbReference>
<feature type="domain" description="EAL" evidence="2">
    <location>
        <begin position="496"/>
        <end position="745"/>
    </location>
</feature>
<reference evidence="4 5" key="2">
    <citation type="submission" date="2020-08" db="EMBL/GenBank/DDBJ databases">
        <title>Stappia taiwanensis sp. nov., isolated from a coastal thermal spring.</title>
        <authorList>
            <person name="Kampfer P."/>
        </authorList>
    </citation>
    <scope>NUCLEOTIDE SEQUENCE [LARGE SCALE GENOMIC DNA]</scope>
    <source>
        <strain evidence="4 5">DSM 23284</strain>
    </source>
</reference>
<dbReference type="SUPFAM" id="SSF141868">
    <property type="entry name" value="EAL domain-like"/>
    <property type="match status" value="1"/>
</dbReference>
<dbReference type="EMBL" id="JACEON010000002">
    <property type="protein sequence ID" value="MBA4610543.1"/>
    <property type="molecule type" value="Genomic_DNA"/>
</dbReference>
<dbReference type="Gene3D" id="3.20.20.450">
    <property type="entry name" value="EAL domain"/>
    <property type="match status" value="1"/>
</dbReference>
<dbReference type="RefSeq" id="WP_181758739.1">
    <property type="nucleotide sequence ID" value="NZ_BMCR01000002.1"/>
</dbReference>
<dbReference type="Pfam" id="PF00563">
    <property type="entry name" value="EAL"/>
    <property type="match status" value="1"/>
</dbReference>
<dbReference type="CDD" id="cd01949">
    <property type="entry name" value="GGDEF"/>
    <property type="match status" value="1"/>
</dbReference>
<keyword evidence="1" id="KW-1133">Transmembrane helix</keyword>
<dbReference type="Pfam" id="PF05228">
    <property type="entry name" value="CHASE4"/>
    <property type="match status" value="1"/>
</dbReference>
<evidence type="ECO:0000313" key="5">
    <source>
        <dbReference type="Proteomes" id="UP000559404"/>
    </source>
</evidence>
<feature type="transmembrane region" description="Helical" evidence="1">
    <location>
        <begin position="283"/>
        <end position="306"/>
    </location>
</feature>
<keyword evidence="5" id="KW-1185">Reference proteome</keyword>
<name>A0A838XU73_9HYPH</name>
<dbReference type="InterPro" id="IPR029787">
    <property type="entry name" value="Nucleotide_cyclase"/>
</dbReference>
<reference evidence="4 5" key="1">
    <citation type="submission" date="2020-07" db="EMBL/GenBank/DDBJ databases">
        <authorList>
            <person name="Li M."/>
        </authorList>
    </citation>
    <scope>NUCLEOTIDE SEQUENCE [LARGE SCALE GENOMIC DNA]</scope>
    <source>
        <strain evidence="4 5">DSM 23284</strain>
    </source>
</reference>
<keyword evidence="1" id="KW-0472">Membrane</keyword>
<dbReference type="CDD" id="cd01948">
    <property type="entry name" value="EAL"/>
    <property type="match status" value="1"/>
</dbReference>
<dbReference type="InterPro" id="IPR052155">
    <property type="entry name" value="Biofilm_reg_signaling"/>
</dbReference>
<comment type="caution">
    <text evidence="4">The sequence shown here is derived from an EMBL/GenBank/DDBJ whole genome shotgun (WGS) entry which is preliminary data.</text>
</comment>
<dbReference type="InterPro" id="IPR043128">
    <property type="entry name" value="Rev_trsase/Diguanyl_cyclase"/>
</dbReference>
<dbReference type="InterPro" id="IPR001633">
    <property type="entry name" value="EAL_dom"/>
</dbReference>
<dbReference type="InterPro" id="IPR035919">
    <property type="entry name" value="EAL_sf"/>
</dbReference>
<dbReference type="AlphaFoldDB" id="A0A838XU73"/>
<evidence type="ECO:0000259" key="2">
    <source>
        <dbReference type="PROSITE" id="PS50883"/>
    </source>
</evidence>
<feature type="transmembrane region" description="Helical" evidence="1">
    <location>
        <begin position="12"/>
        <end position="37"/>
    </location>
</feature>
<proteinExistence type="predicted"/>
<dbReference type="InterPro" id="IPR000160">
    <property type="entry name" value="GGDEF_dom"/>
</dbReference>
<gene>
    <name evidence="4" type="ORF">H1W37_02660</name>
</gene>
<dbReference type="PROSITE" id="PS50887">
    <property type="entry name" value="GGDEF"/>
    <property type="match status" value="1"/>
</dbReference>
<dbReference type="PANTHER" id="PTHR44757">
    <property type="entry name" value="DIGUANYLATE CYCLASE DGCP"/>
    <property type="match status" value="1"/>
</dbReference>
<dbReference type="Gene3D" id="3.30.70.270">
    <property type="match status" value="1"/>
</dbReference>
<keyword evidence="1" id="KW-0812">Transmembrane</keyword>
<dbReference type="SMART" id="SM00267">
    <property type="entry name" value="GGDEF"/>
    <property type="match status" value="1"/>
</dbReference>
<dbReference type="PROSITE" id="PS50883">
    <property type="entry name" value="EAL"/>
    <property type="match status" value="1"/>
</dbReference>
<evidence type="ECO:0000256" key="1">
    <source>
        <dbReference type="SAM" id="Phobius"/>
    </source>
</evidence>
<evidence type="ECO:0000259" key="3">
    <source>
        <dbReference type="PROSITE" id="PS50887"/>
    </source>
</evidence>
<organism evidence="4 5">
    <name type="scientific">Stappia taiwanensis</name>
    <dbReference type="NCBI Taxonomy" id="992267"/>
    <lineage>
        <taxon>Bacteria</taxon>
        <taxon>Pseudomonadati</taxon>
        <taxon>Pseudomonadota</taxon>
        <taxon>Alphaproteobacteria</taxon>
        <taxon>Hyphomicrobiales</taxon>
        <taxon>Stappiaceae</taxon>
        <taxon>Stappia</taxon>
    </lineage>
</organism>
<dbReference type="SUPFAM" id="SSF55073">
    <property type="entry name" value="Nucleotide cyclase"/>
    <property type="match status" value="1"/>
</dbReference>
<dbReference type="SMART" id="SM00052">
    <property type="entry name" value="EAL"/>
    <property type="match status" value="1"/>
</dbReference>
<protein>
    <submittedName>
        <fullName evidence="4">Bifunctional diguanylate cyclase/phosphodiesterase</fullName>
    </submittedName>
</protein>
<dbReference type="InterPro" id="IPR007892">
    <property type="entry name" value="CHASE4"/>
</dbReference>
<feature type="domain" description="GGDEF" evidence="3">
    <location>
        <begin position="354"/>
        <end position="487"/>
    </location>
</feature>
<dbReference type="Pfam" id="PF00990">
    <property type="entry name" value="GGDEF"/>
    <property type="match status" value="1"/>
</dbReference>
<sequence length="761" mass="83358">MTPKFANDGTRLANTILFPVVGLVFVAIAFSVTLIIYTSRSADIAAMHSERDLLRGSTRLQLQKMAKEQEGVAIWDQTFVHSRPESLDSAWLDINIGRWLFQNHGHERTLVIGEDRSVIYSAANGLWQRPADTGKLVEAIWPLIARTRARYINGYTRLSSGMQVLERPAAGFTRSIHEMGFVALDDAPALVSVTAIAPEVKRFVASRRPPAVLVSIKKLDASRLEALARMSSIDRLQVASSAASSLPSVPHETGTYILKDPRGQIAGRLVWRSATPGSAILSGVGPVLLLLAAAIATLTGLVLFYIRQTTRRLARSEASAQHAAMHDGLTGLANRDFFAVRFREELAEWQKANGAIGVIYVDLDHFKDINDTLGHAAGDEVIREAARRLRILVPDNATIARISGDEFALLLPGCPGRKALEAVLKRMQSRFAVPMYIGGSHLYISLSAGAAIAPEDSLSMGELLRKADIALYAAKADGRGRWAFFEQSMEEQVRTRENLAHALRRAIDTESLHVLYQPQTTIDGRTVLSVEALLRWTDPDMGAISPSVFVPIAEETGLINDLGLYVLRQACTDARAWPHLGLAVNVSPTQFRHPRFIDDLRETLEQAGFDPARLEIEVTETVFATSSPEVMETLTRVQEMGVRVALDDFGVGYSSLSYLRRFPFDTLKIDRSFIADLEIGAHAHSILSTIIDLGEALGMKVVAEGIETAHQVAILQRTNCDKLQGFFMSRPVPPEQIRGVEDRLAAAQPDAATGPALTISA</sequence>
<evidence type="ECO:0000313" key="4">
    <source>
        <dbReference type="EMBL" id="MBA4610543.1"/>
    </source>
</evidence>